<feature type="domain" description="N-(5'phosphoribosyl) anthranilate isomerase (PRAI)" evidence="10">
    <location>
        <begin position="4"/>
        <end position="204"/>
    </location>
</feature>
<evidence type="ECO:0000256" key="4">
    <source>
        <dbReference type="ARBA" id="ARBA00022272"/>
    </source>
</evidence>
<keyword evidence="6 9" id="KW-0822">Tryptophan biosynthesis</keyword>
<comment type="similarity">
    <text evidence="9">Belongs to the TrpF family.</text>
</comment>
<keyword evidence="7 9" id="KW-0057">Aromatic amino acid biosynthesis</keyword>
<dbReference type="NCBIfam" id="NF002301">
    <property type="entry name" value="PRK01222.2-1"/>
    <property type="match status" value="1"/>
</dbReference>
<evidence type="ECO:0000256" key="5">
    <source>
        <dbReference type="ARBA" id="ARBA00022605"/>
    </source>
</evidence>
<keyword evidence="12" id="KW-1185">Reference proteome</keyword>
<evidence type="ECO:0000259" key="10">
    <source>
        <dbReference type="Pfam" id="PF00697"/>
    </source>
</evidence>
<keyword evidence="5 9" id="KW-0028">Amino-acid biosynthesis</keyword>
<name>A0A2U1K4E3_9BACI</name>
<dbReference type="PANTHER" id="PTHR42894">
    <property type="entry name" value="N-(5'-PHOSPHORIBOSYL)ANTHRANILATE ISOMERASE"/>
    <property type="match status" value="1"/>
</dbReference>
<dbReference type="InterPro" id="IPR011060">
    <property type="entry name" value="RibuloseP-bd_barrel"/>
</dbReference>
<comment type="pathway">
    <text evidence="2 9">Amino-acid biosynthesis; L-tryptophan biosynthesis; L-tryptophan from chorismate: step 3/5.</text>
</comment>
<evidence type="ECO:0000256" key="6">
    <source>
        <dbReference type="ARBA" id="ARBA00022822"/>
    </source>
</evidence>
<sequence>MKVKLCGNHSLEDLIASSSSNAAYIGFVFARSKRQVEPKEVKSWLQQVTLKPNQQKAGVFVNAQLDEIREAVDSASLDVVQLHGTESPEEAAQIKRLFPVDVWKVIHHHEHALELLDQYKDIVDGFLIDKKSAKAWGGTGESFDWTFVPKYLSKAHAYGKPCFIAGGVNAENVLSLLKYKPDGIDLASGVETNFRKDKHKITQLQECVETYERYIAK</sequence>
<evidence type="ECO:0000256" key="3">
    <source>
        <dbReference type="ARBA" id="ARBA00012572"/>
    </source>
</evidence>
<gene>
    <name evidence="9" type="primary">trpF</name>
    <name evidence="11" type="ORF">DCC39_06070</name>
</gene>
<evidence type="ECO:0000256" key="2">
    <source>
        <dbReference type="ARBA" id="ARBA00004664"/>
    </source>
</evidence>
<dbReference type="GO" id="GO:0000162">
    <property type="term" value="P:L-tryptophan biosynthetic process"/>
    <property type="evidence" value="ECO:0007669"/>
    <property type="project" value="UniProtKB-UniRule"/>
</dbReference>
<dbReference type="RefSeq" id="WP_116554000.1">
    <property type="nucleotide sequence ID" value="NZ_QCZG01000009.1"/>
</dbReference>
<accession>A0A2U1K4E3</accession>
<dbReference type="InterPro" id="IPR013785">
    <property type="entry name" value="Aldolase_TIM"/>
</dbReference>
<dbReference type="Gene3D" id="3.20.20.70">
    <property type="entry name" value="Aldolase class I"/>
    <property type="match status" value="1"/>
</dbReference>
<comment type="caution">
    <text evidence="11">The sequence shown here is derived from an EMBL/GenBank/DDBJ whole genome shotgun (WGS) entry which is preliminary data.</text>
</comment>
<protein>
    <recommendedName>
        <fullName evidence="4 9">N-(5'-phosphoribosyl)anthranilate isomerase</fullName>
        <shortName evidence="9">PRAI</shortName>
        <ecNumber evidence="3 9">5.3.1.24</ecNumber>
    </recommendedName>
</protein>
<dbReference type="InterPro" id="IPR044643">
    <property type="entry name" value="TrpF_fam"/>
</dbReference>
<dbReference type="GO" id="GO:0004640">
    <property type="term" value="F:phosphoribosylanthranilate isomerase activity"/>
    <property type="evidence" value="ECO:0007669"/>
    <property type="project" value="UniProtKB-UniRule"/>
</dbReference>
<dbReference type="AlphaFoldDB" id="A0A2U1K4E3"/>
<keyword evidence="8 9" id="KW-0413">Isomerase</keyword>
<dbReference type="CDD" id="cd00405">
    <property type="entry name" value="PRAI"/>
    <property type="match status" value="1"/>
</dbReference>
<dbReference type="PANTHER" id="PTHR42894:SF1">
    <property type="entry name" value="N-(5'-PHOSPHORIBOSYL)ANTHRANILATE ISOMERASE"/>
    <property type="match status" value="1"/>
</dbReference>
<evidence type="ECO:0000256" key="7">
    <source>
        <dbReference type="ARBA" id="ARBA00023141"/>
    </source>
</evidence>
<dbReference type="Proteomes" id="UP000245998">
    <property type="component" value="Unassembled WGS sequence"/>
</dbReference>
<reference evidence="11 12" key="1">
    <citation type="submission" date="2018-04" db="EMBL/GenBank/DDBJ databases">
        <title>Camelliibacillus theae gen. nov., sp. nov., isolated from Pu'er tea.</title>
        <authorList>
            <person name="Niu L."/>
        </authorList>
    </citation>
    <scope>NUCLEOTIDE SEQUENCE [LARGE SCALE GENOMIC DNA]</scope>
    <source>
        <strain evidence="11 12">T8</strain>
    </source>
</reference>
<comment type="catalytic activity">
    <reaction evidence="1 9">
        <text>N-(5-phospho-beta-D-ribosyl)anthranilate = 1-(2-carboxyphenylamino)-1-deoxy-D-ribulose 5-phosphate</text>
        <dbReference type="Rhea" id="RHEA:21540"/>
        <dbReference type="ChEBI" id="CHEBI:18277"/>
        <dbReference type="ChEBI" id="CHEBI:58613"/>
        <dbReference type="EC" id="5.3.1.24"/>
    </reaction>
</comment>
<dbReference type="OrthoDB" id="9786954at2"/>
<organism evidence="11 12">
    <name type="scientific">Pueribacillus theae</name>
    <dbReference type="NCBI Taxonomy" id="2171751"/>
    <lineage>
        <taxon>Bacteria</taxon>
        <taxon>Bacillati</taxon>
        <taxon>Bacillota</taxon>
        <taxon>Bacilli</taxon>
        <taxon>Bacillales</taxon>
        <taxon>Bacillaceae</taxon>
        <taxon>Pueribacillus</taxon>
    </lineage>
</organism>
<evidence type="ECO:0000256" key="8">
    <source>
        <dbReference type="ARBA" id="ARBA00023235"/>
    </source>
</evidence>
<dbReference type="InterPro" id="IPR001240">
    <property type="entry name" value="PRAI_dom"/>
</dbReference>
<dbReference type="HAMAP" id="MF_00135">
    <property type="entry name" value="PRAI"/>
    <property type="match status" value="1"/>
</dbReference>
<evidence type="ECO:0000313" key="11">
    <source>
        <dbReference type="EMBL" id="PWA12366.1"/>
    </source>
</evidence>
<dbReference type="UniPathway" id="UPA00035">
    <property type="reaction ID" value="UER00042"/>
</dbReference>
<dbReference type="EC" id="5.3.1.24" evidence="3 9"/>
<dbReference type="SUPFAM" id="SSF51366">
    <property type="entry name" value="Ribulose-phoshate binding barrel"/>
    <property type="match status" value="1"/>
</dbReference>
<dbReference type="Pfam" id="PF00697">
    <property type="entry name" value="PRAI"/>
    <property type="match status" value="1"/>
</dbReference>
<proteinExistence type="inferred from homology"/>
<evidence type="ECO:0000256" key="9">
    <source>
        <dbReference type="HAMAP-Rule" id="MF_00135"/>
    </source>
</evidence>
<evidence type="ECO:0000313" key="12">
    <source>
        <dbReference type="Proteomes" id="UP000245998"/>
    </source>
</evidence>
<evidence type="ECO:0000256" key="1">
    <source>
        <dbReference type="ARBA" id="ARBA00001164"/>
    </source>
</evidence>
<dbReference type="EMBL" id="QCZG01000009">
    <property type="protein sequence ID" value="PWA12366.1"/>
    <property type="molecule type" value="Genomic_DNA"/>
</dbReference>